<protein>
    <recommendedName>
        <fullName evidence="3">UDP-N-acetylglucosamine 2-epimerase domain-containing protein</fullName>
    </recommendedName>
</protein>
<sequence length="662" mass="73612">MTADDTTLLAIITAPLTPEDVRWITERASGRAVTALCYGQQAEQEDFPPEWTQMATADVMDAEALRRDFLAFLDAWPRQPIVNGRSFDDVLRRRHGYSLWWTGPGKNKHPDKGVFLTVRTVWICSRAIEAVGPQRVLVCTRQQTVAAALASKCRNMGVACEFAPSSAGPAINSLGGVVGWWVSTLLWLVVIPWMYAVRAIMARLIVGLRRDRREDRRRPAIVLNSKYPRDYRNDEPVNWLELENALHRADETVRLRHLLQPSKVPRRGLAALFCLVYDPAWMSLRRIKERLSPDVSYMCLGTCLPATVRQLIGMWRYRRLEKARAFAESFEFVGADLAELYVPLLRRAVARMASWDYAVAAAAKTLRSAGTVAAFCVTEEMYESGMICIAAARTLKIPTVGVQHGTLFPMHLIYAIPPGQMAGTPTPDHFAVYGSYAADVLSKYGAFPHERIWVTGGPRFDALVNHPADGGEMRRSLDLPLDKRIVLVATQEYGWFLDAVRAVFEVAGHRPDLQIVVKARPMRDHPLTSYQQLAAEAGLSDVVFFLDQFNELLSACDVMVSGSSTTVFEAILLGKRTICVNFSDEPDRYPYVANGGSLPARNAKQMAESMRLALSDEAADQLEVDRRRFLAYHAGPTAQGKAAETMAARILSLGVGGPARAD</sequence>
<feature type="transmembrane region" description="Helical" evidence="1">
    <location>
        <begin position="180"/>
        <end position="208"/>
    </location>
</feature>
<proteinExistence type="predicted"/>
<keyword evidence="1" id="KW-0472">Membrane</keyword>
<accession>A0A0F9V5S7</accession>
<keyword evidence="1" id="KW-0812">Transmembrane</keyword>
<evidence type="ECO:0000313" key="2">
    <source>
        <dbReference type="EMBL" id="KKN95052.1"/>
    </source>
</evidence>
<name>A0A0F9V5S7_9ZZZZ</name>
<organism evidence="2">
    <name type="scientific">marine sediment metagenome</name>
    <dbReference type="NCBI Taxonomy" id="412755"/>
    <lineage>
        <taxon>unclassified sequences</taxon>
        <taxon>metagenomes</taxon>
        <taxon>ecological metagenomes</taxon>
    </lineage>
</organism>
<gene>
    <name evidence="2" type="ORF">LCGC14_0181200</name>
</gene>
<evidence type="ECO:0008006" key="3">
    <source>
        <dbReference type="Google" id="ProtNLM"/>
    </source>
</evidence>
<reference evidence="2" key="1">
    <citation type="journal article" date="2015" name="Nature">
        <title>Complex archaea that bridge the gap between prokaryotes and eukaryotes.</title>
        <authorList>
            <person name="Spang A."/>
            <person name="Saw J.H."/>
            <person name="Jorgensen S.L."/>
            <person name="Zaremba-Niedzwiedzka K."/>
            <person name="Martijn J."/>
            <person name="Lind A.E."/>
            <person name="van Eijk R."/>
            <person name="Schleper C."/>
            <person name="Guy L."/>
            <person name="Ettema T.J."/>
        </authorList>
    </citation>
    <scope>NUCLEOTIDE SEQUENCE</scope>
</reference>
<keyword evidence="1" id="KW-1133">Transmembrane helix</keyword>
<dbReference type="AlphaFoldDB" id="A0A0F9V5S7"/>
<dbReference type="SUPFAM" id="SSF53756">
    <property type="entry name" value="UDP-Glycosyltransferase/glycogen phosphorylase"/>
    <property type="match status" value="1"/>
</dbReference>
<evidence type="ECO:0000256" key="1">
    <source>
        <dbReference type="SAM" id="Phobius"/>
    </source>
</evidence>
<comment type="caution">
    <text evidence="2">The sequence shown here is derived from an EMBL/GenBank/DDBJ whole genome shotgun (WGS) entry which is preliminary data.</text>
</comment>
<dbReference type="EMBL" id="LAZR01000073">
    <property type="protein sequence ID" value="KKN95052.1"/>
    <property type="molecule type" value="Genomic_DNA"/>
</dbReference>
<dbReference type="Gene3D" id="3.40.50.2000">
    <property type="entry name" value="Glycogen Phosphorylase B"/>
    <property type="match status" value="1"/>
</dbReference>